<keyword evidence="2" id="KW-1185">Reference proteome</keyword>
<evidence type="ECO:0000313" key="1">
    <source>
        <dbReference type="EMBL" id="EET90532.1"/>
    </source>
</evidence>
<reference evidence="1 2" key="1">
    <citation type="journal article" date="2009" name="Genome Biol.">
        <title>Community-wide analysis of microbial genome sequence signatures.</title>
        <authorList>
            <person name="Dick G.J."/>
            <person name="Andersson A.F."/>
            <person name="Baker B.J."/>
            <person name="Simmons S.L."/>
            <person name="Thomas B.C."/>
            <person name="Yelton A.P."/>
            <person name="Banfield J.F."/>
        </authorList>
    </citation>
    <scope>NUCLEOTIDE SEQUENCE [LARGE SCALE GENOMIC DNA]</scope>
    <source>
        <strain evidence="1">ARMAN-2</strain>
    </source>
</reference>
<proteinExistence type="predicted"/>
<dbReference type="Gene3D" id="1.50.10.10">
    <property type="match status" value="1"/>
</dbReference>
<dbReference type="EMBL" id="GG697236">
    <property type="protein sequence ID" value="EET90532.1"/>
    <property type="molecule type" value="Genomic_DNA"/>
</dbReference>
<reference evidence="1 2" key="2">
    <citation type="journal article" date="2010" name="Proc. Natl. Acad. Sci. U.S.A.">
        <title>Enigmatic, ultrasmall, uncultivated Archaea.</title>
        <authorList>
            <person name="Baker B.J."/>
            <person name="Comolli L.R."/>
            <person name="Dick G.J."/>
            <person name="Hauser L.J."/>
            <person name="Hyatt D."/>
            <person name="Dill B.D."/>
            <person name="Land M.L."/>
            <person name="Verberkmoes N.C."/>
            <person name="Hettich R.L."/>
            <person name="Banfield J.F."/>
        </authorList>
    </citation>
    <scope>NUCLEOTIDE SEQUENCE [LARGE SCALE GENOMIC DNA]</scope>
    <source>
        <strain evidence="1">ARMAN-2</strain>
    </source>
</reference>
<protein>
    <recommendedName>
        <fullName evidence="3">Glucan 1,4-alpha-glucosidase</fullName>
    </recommendedName>
</protein>
<organism evidence="1 2">
    <name type="scientific">Candidatus Micrarchaeum acidiphilum ARMAN-2</name>
    <dbReference type="NCBI Taxonomy" id="425595"/>
    <lineage>
        <taxon>Archaea</taxon>
        <taxon>Candidatus Micrarchaeota</taxon>
        <taxon>Candidatus Micrarchaeia</taxon>
        <taxon>Candidatus Micrarchaeales</taxon>
        <taxon>Candidatus Micrarchaeaceae</taxon>
        <taxon>Candidatus Micrarchaeum</taxon>
    </lineage>
</organism>
<accession>C7DG62</accession>
<dbReference type="AlphaFoldDB" id="C7DG62"/>
<evidence type="ECO:0008006" key="3">
    <source>
        <dbReference type="Google" id="ProtNLM"/>
    </source>
</evidence>
<dbReference type="GO" id="GO:0005975">
    <property type="term" value="P:carbohydrate metabolic process"/>
    <property type="evidence" value="ECO:0007669"/>
    <property type="project" value="InterPro"/>
</dbReference>
<dbReference type="InterPro" id="IPR008928">
    <property type="entry name" value="6-hairpin_glycosidase_sf"/>
</dbReference>
<sequence>MLATKTLSDKHELLAASEQAVRHLISQVKENGYISAAKDYWWYQPHWIRDSSWIAISLIRFARYSSGDSPMLARDALSAADKIIAFNMDVVRKHSANLQRAIDAPYEHPDFMKLSHRIPARVGTDGKFYYGGGINDIQESDRHHSWLMQHDNVPLIMLSIKERVSSFGMSSGIRSFIDSNMELMLKYVGKIYVSECSNAWEIKTDMLHAYDVAAAHAFFRAAEYLSEIGVARITKDEIKTIETGIYRHNDNGTERCASPAEFLKDLFVEDGKLYANKRPNASRPEKDLGFDAEELFIFTEFGLSKELGPEIEHNTISSIKSELFAGHELPVRFKDDTYYKGGRWLLLGLEMANYEIERGNIEQAERTIRYVIDKYGGSYPEQEIVDPAHPEADMDGLYAANGSKPIQDLAWSYAALVNSTVKLLSGYEREAIPQQPRISLQRR</sequence>
<dbReference type="SUPFAM" id="SSF48208">
    <property type="entry name" value="Six-hairpin glycosidases"/>
    <property type="match status" value="1"/>
</dbReference>
<dbReference type="InterPro" id="IPR012341">
    <property type="entry name" value="6hp_glycosidase-like_sf"/>
</dbReference>
<name>C7DG62_MICA2</name>
<dbReference type="Proteomes" id="UP000332487">
    <property type="component" value="Unassembled WGS sequence"/>
</dbReference>
<evidence type="ECO:0000313" key="2">
    <source>
        <dbReference type="Proteomes" id="UP000332487"/>
    </source>
</evidence>
<gene>
    <name evidence="1" type="ORF">UNLARM2_0066</name>
</gene>